<sequence>MMKSFESLGEEMKEMRQRLGGGLPLLSRGVPFGTQVLVEELPHYLCTPSIAEYDGSADPMEHLGKLENSKRSTANFDNLLARAEKYVNMGEAARMKEAEVKEANKERKVAGPTLKRWHLST</sequence>
<protein>
    <submittedName>
        <fullName evidence="1">Uncharacterized protein</fullName>
    </submittedName>
</protein>
<dbReference type="EMBL" id="WHWC01000007">
    <property type="protein sequence ID" value="KAG8379257.1"/>
    <property type="molecule type" value="Genomic_DNA"/>
</dbReference>
<comment type="caution">
    <text evidence="1">The sequence shown here is derived from an EMBL/GenBank/DDBJ whole genome shotgun (WGS) entry which is preliminary data.</text>
</comment>
<organism evidence="1 2">
    <name type="scientific">Buddleja alternifolia</name>
    <dbReference type="NCBI Taxonomy" id="168488"/>
    <lineage>
        <taxon>Eukaryota</taxon>
        <taxon>Viridiplantae</taxon>
        <taxon>Streptophyta</taxon>
        <taxon>Embryophyta</taxon>
        <taxon>Tracheophyta</taxon>
        <taxon>Spermatophyta</taxon>
        <taxon>Magnoliopsida</taxon>
        <taxon>eudicotyledons</taxon>
        <taxon>Gunneridae</taxon>
        <taxon>Pentapetalae</taxon>
        <taxon>asterids</taxon>
        <taxon>lamiids</taxon>
        <taxon>Lamiales</taxon>
        <taxon>Scrophulariaceae</taxon>
        <taxon>Buddlejeae</taxon>
        <taxon>Buddleja</taxon>
    </lineage>
</organism>
<keyword evidence="2" id="KW-1185">Reference proteome</keyword>
<evidence type="ECO:0000313" key="1">
    <source>
        <dbReference type="EMBL" id="KAG8379257.1"/>
    </source>
</evidence>
<proteinExistence type="predicted"/>
<gene>
    <name evidence="1" type="ORF">BUALT_Bualt07G0069800</name>
</gene>
<dbReference type="Proteomes" id="UP000826271">
    <property type="component" value="Unassembled WGS sequence"/>
</dbReference>
<name>A0AAV6XFD4_9LAMI</name>
<dbReference type="AlphaFoldDB" id="A0AAV6XFD4"/>
<reference evidence="1" key="1">
    <citation type="submission" date="2019-10" db="EMBL/GenBank/DDBJ databases">
        <authorList>
            <person name="Zhang R."/>
            <person name="Pan Y."/>
            <person name="Wang J."/>
            <person name="Ma R."/>
            <person name="Yu S."/>
        </authorList>
    </citation>
    <scope>NUCLEOTIDE SEQUENCE</scope>
    <source>
        <strain evidence="1">LA-IB0</strain>
        <tissue evidence="1">Leaf</tissue>
    </source>
</reference>
<evidence type="ECO:0000313" key="2">
    <source>
        <dbReference type="Proteomes" id="UP000826271"/>
    </source>
</evidence>
<accession>A0AAV6XFD4</accession>